<sequence length="59" mass="6407">MRSAPQCPQIDPCAGEFEGRHPALQRGVWGKRCALVGFPDGLAHQDSLPQIRVLQAPVT</sequence>
<organism evidence="1 2">
    <name type="scientific">Chamaesiphon polymorphus CCALA 037</name>
    <dbReference type="NCBI Taxonomy" id="2107692"/>
    <lineage>
        <taxon>Bacteria</taxon>
        <taxon>Bacillati</taxon>
        <taxon>Cyanobacteriota</taxon>
        <taxon>Cyanophyceae</taxon>
        <taxon>Gomontiellales</taxon>
        <taxon>Chamaesiphonaceae</taxon>
        <taxon>Chamaesiphon</taxon>
    </lineage>
</organism>
<proteinExistence type="predicted"/>
<evidence type="ECO:0000313" key="1">
    <source>
        <dbReference type="EMBL" id="PSB57830.1"/>
    </source>
</evidence>
<comment type="caution">
    <text evidence="1">The sequence shown here is derived from an EMBL/GenBank/DDBJ whole genome shotgun (WGS) entry which is preliminary data.</text>
</comment>
<reference evidence="1 2" key="1">
    <citation type="submission" date="2018-03" db="EMBL/GenBank/DDBJ databases">
        <title>The ancient ancestry and fast evolution of plastids.</title>
        <authorList>
            <person name="Moore K.R."/>
            <person name="Magnabosco C."/>
            <person name="Momper L."/>
            <person name="Gold D.A."/>
            <person name="Bosak T."/>
            <person name="Fournier G.P."/>
        </authorList>
    </citation>
    <scope>NUCLEOTIDE SEQUENCE [LARGE SCALE GENOMIC DNA]</scope>
    <source>
        <strain evidence="1 2">CCALA 037</strain>
    </source>
</reference>
<protein>
    <submittedName>
        <fullName evidence="1">Uncharacterized protein</fullName>
    </submittedName>
</protein>
<dbReference type="Proteomes" id="UP000238937">
    <property type="component" value="Unassembled WGS sequence"/>
</dbReference>
<dbReference type="EMBL" id="PVWO01000060">
    <property type="protein sequence ID" value="PSB57830.1"/>
    <property type="molecule type" value="Genomic_DNA"/>
</dbReference>
<gene>
    <name evidence="1" type="ORF">C7B77_07040</name>
</gene>
<keyword evidence="2" id="KW-1185">Reference proteome</keyword>
<evidence type="ECO:0000313" key="2">
    <source>
        <dbReference type="Proteomes" id="UP000238937"/>
    </source>
</evidence>
<dbReference type="AlphaFoldDB" id="A0A2T1GJ88"/>
<accession>A0A2T1GJ88</accession>
<name>A0A2T1GJ88_9CYAN</name>